<name>A0A2U1PJC6_ARTAN</name>
<accession>A0A2U1PJC6</accession>
<comment type="caution">
    <text evidence="1">The sequence shown here is derived from an EMBL/GenBank/DDBJ whole genome shotgun (WGS) entry which is preliminary data.</text>
</comment>
<evidence type="ECO:0000313" key="1">
    <source>
        <dbReference type="EMBL" id="PWA85863.1"/>
    </source>
</evidence>
<dbReference type="EMBL" id="PKPP01001079">
    <property type="protein sequence ID" value="PWA85863.1"/>
    <property type="molecule type" value="Genomic_DNA"/>
</dbReference>
<dbReference type="AlphaFoldDB" id="A0A2U1PJC6"/>
<dbReference type="Proteomes" id="UP000245207">
    <property type="component" value="Unassembled WGS sequence"/>
</dbReference>
<gene>
    <name evidence="1" type="ORF">CTI12_AA137250</name>
</gene>
<sequence>MFEILEYQGGSLMEIQKKKHKRRPNPELTLSVHKNIYESVHDPAHPARDAIYLVDMLVGFYMIIVALEDLAKLLMLQDYQ</sequence>
<protein>
    <submittedName>
        <fullName evidence="1">Uncharacterized protein</fullName>
    </submittedName>
</protein>
<evidence type="ECO:0000313" key="2">
    <source>
        <dbReference type="Proteomes" id="UP000245207"/>
    </source>
</evidence>
<reference evidence="1 2" key="1">
    <citation type="journal article" date="2018" name="Mol. Plant">
        <title>The genome of Artemisia annua provides insight into the evolution of Asteraceae family and artemisinin biosynthesis.</title>
        <authorList>
            <person name="Shen Q."/>
            <person name="Zhang L."/>
            <person name="Liao Z."/>
            <person name="Wang S."/>
            <person name="Yan T."/>
            <person name="Shi P."/>
            <person name="Liu M."/>
            <person name="Fu X."/>
            <person name="Pan Q."/>
            <person name="Wang Y."/>
            <person name="Lv Z."/>
            <person name="Lu X."/>
            <person name="Zhang F."/>
            <person name="Jiang W."/>
            <person name="Ma Y."/>
            <person name="Chen M."/>
            <person name="Hao X."/>
            <person name="Li L."/>
            <person name="Tang Y."/>
            <person name="Lv G."/>
            <person name="Zhou Y."/>
            <person name="Sun X."/>
            <person name="Brodelius P.E."/>
            <person name="Rose J.K.C."/>
            <person name="Tang K."/>
        </authorList>
    </citation>
    <scope>NUCLEOTIDE SEQUENCE [LARGE SCALE GENOMIC DNA]</scope>
    <source>
        <strain evidence="2">cv. Huhao1</strain>
        <tissue evidence="1">Leaf</tissue>
    </source>
</reference>
<keyword evidence="2" id="KW-1185">Reference proteome</keyword>
<organism evidence="1 2">
    <name type="scientific">Artemisia annua</name>
    <name type="common">Sweet wormwood</name>
    <dbReference type="NCBI Taxonomy" id="35608"/>
    <lineage>
        <taxon>Eukaryota</taxon>
        <taxon>Viridiplantae</taxon>
        <taxon>Streptophyta</taxon>
        <taxon>Embryophyta</taxon>
        <taxon>Tracheophyta</taxon>
        <taxon>Spermatophyta</taxon>
        <taxon>Magnoliopsida</taxon>
        <taxon>eudicotyledons</taxon>
        <taxon>Gunneridae</taxon>
        <taxon>Pentapetalae</taxon>
        <taxon>asterids</taxon>
        <taxon>campanulids</taxon>
        <taxon>Asterales</taxon>
        <taxon>Asteraceae</taxon>
        <taxon>Asteroideae</taxon>
        <taxon>Anthemideae</taxon>
        <taxon>Artemisiinae</taxon>
        <taxon>Artemisia</taxon>
    </lineage>
</organism>
<proteinExistence type="predicted"/>